<gene>
    <name evidence="6" type="ORF">JMN37_07685</name>
</gene>
<protein>
    <submittedName>
        <fullName evidence="6">Reducing hydrogenase subunit alpha</fullName>
    </submittedName>
</protein>
<keyword evidence="3" id="KW-0533">Nickel</keyword>
<sequence length="374" mass="40477">MSEKLFLDAVIDPLAATVIVEGEGNERTARFDIAGVPRVDKLLVGKRASEVPTIVTRLCGLCPVTHHLAGMRALDQLVGSSDSMSEQAVQLRRLLHAGSVLDTLAPRLLPDHGLEIRKFAKLVLRAAGCPGHFPDVAIPGGVHAHADADEVKRAAEGVSTIRSLLPSQPVEPVEQHPPKLADLFACDADGAADPLGECIAARFEGELHLFPAHDFYEHVREQHPGAITPRPQVLIDGHWRDYRVGPVARFPHLSARDAQFALVRSVLDDIEKLLQVPELLAEPVVVDNSLRDGTVTGIVDGPRGLLVHRYTVEDGNLIDCQILSPTAQNEGWLARMLTEASTSAEMEHAIRSADPCLPCTSAPEGAMNINIERK</sequence>
<keyword evidence="7" id="KW-1185">Reference proteome</keyword>
<dbReference type="InterPro" id="IPR029014">
    <property type="entry name" value="NiFe-Hase_large"/>
</dbReference>
<evidence type="ECO:0000313" key="6">
    <source>
        <dbReference type="EMBL" id="MCO6394854.1"/>
    </source>
</evidence>
<dbReference type="PANTHER" id="PTHR43600:SF2">
    <property type="entry name" value="F420-NON-REDUCING HYDROGENASE VHU SUBUNIT A"/>
    <property type="match status" value="1"/>
</dbReference>
<dbReference type="EMBL" id="JAEUWV010000010">
    <property type="protein sequence ID" value="MCO6394854.1"/>
    <property type="molecule type" value="Genomic_DNA"/>
</dbReference>
<comment type="caution">
    <text evidence="6">The sequence shown here is derived from an EMBL/GenBank/DDBJ whole genome shotgun (WGS) entry which is preliminary data.</text>
</comment>
<evidence type="ECO:0000256" key="4">
    <source>
        <dbReference type="ARBA" id="ARBA00022723"/>
    </source>
</evidence>
<evidence type="ECO:0000256" key="2">
    <source>
        <dbReference type="ARBA" id="ARBA00009292"/>
    </source>
</evidence>
<reference evidence="6 7" key="1">
    <citation type="submission" date="2021-01" db="EMBL/GenBank/DDBJ databases">
        <title>Identification and Characterization of Corynebacterium sp.</title>
        <authorList>
            <person name="Luo Q."/>
            <person name="Qu P."/>
            <person name="Chen Q."/>
        </authorList>
    </citation>
    <scope>NUCLEOTIDE SEQUENCE [LARGE SCALE GENOMIC DNA]</scope>
    <source>
        <strain evidence="6 7">MC-18</strain>
    </source>
</reference>
<keyword evidence="4" id="KW-0479">Metal-binding</keyword>
<keyword evidence="5" id="KW-0560">Oxidoreductase</keyword>
<comment type="cofactor">
    <cofactor evidence="1">
        <name>Ni(2+)</name>
        <dbReference type="ChEBI" id="CHEBI:49786"/>
    </cofactor>
</comment>
<evidence type="ECO:0000256" key="3">
    <source>
        <dbReference type="ARBA" id="ARBA00022596"/>
    </source>
</evidence>
<proteinExistence type="inferred from homology"/>
<dbReference type="AlphaFoldDB" id="A0AAW5HU41"/>
<dbReference type="RefSeq" id="WP_252931543.1">
    <property type="nucleotide sequence ID" value="NZ_JAEUWV010000010.1"/>
</dbReference>
<dbReference type="Proteomes" id="UP001205920">
    <property type="component" value="Unassembled WGS sequence"/>
</dbReference>
<dbReference type="SUPFAM" id="SSF56762">
    <property type="entry name" value="HydB/Nqo4-like"/>
    <property type="match status" value="1"/>
</dbReference>
<name>A0AAW5HU41_9CORY</name>
<dbReference type="Gene3D" id="1.10.645.10">
    <property type="entry name" value="Cytochrome-c3 Hydrogenase, chain B"/>
    <property type="match status" value="1"/>
</dbReference>
<accession>A0AAW5HU41</accession>
<evidence type="ECO:0000256" key="1">
    <source>
        <dbReference type="ARBA" id="ARBA00001967"/>
    </source>
</evidence>
<dbReference type="GO" id="GO:0046872">
    <property type="term" value="F:metal ion binding"/>
    <property type="evidence" value="ECO:0007669"/>
    <property type="project" value="UniProtKB-KW"/>
</dbReference>
<organism evidence="6 7">
    <name type="scientific">Corynebacterium lipophilum</name>
    <dbReference type="NCBI Taxonomy" id="2804918"/>
    <lineage>
        <taxon>Bacteria</taxon>
        <taxon>Bacillati</taxon>
        <taxon>Actinomycetota</taxon>
        <taxon>Actinomycetes</taxon>
        <taxon>Mycobacteriales</taxon>
        <taxon>Corynebacteriaceae</taxon>
        <taxon>Corynebacterium</taxon>
    </lineage>
</organism>
<dbReference type="PANTHER" id="PTHR43600">
    <property type="entry name" value="COENZYME F420 HYDROGENASE, SUBUNIT ALPHA"/>
    <property type="match status" value="1"/>
</dbReference>
<comment type="similarity">
    <text evidence="2">Belongs to the [NiFe]/[NiFeSe] hydrogenase large subunit family.</text>
</comment>
<evidence type="ECO:0000256" key="5">
    <source>
        <dbReference type="ARBA" id="ARBA00023002"/>
    </source>
</evidence>
<evidence type="ECO:0000313" key="7">
    <source>
        <dbReference type="Proteomes" id="UP001205920"/>
    </source>
</evidence>
<dbReference type="GO" id="GO:0016491">
    <property type="term" value="F:oxidoreductase activity"/>
    <property type="evidence" value="ECO:0007669"/>
    <property type="project" value="UniProtKB-KW"/>
</dbReference>